<evidence type="ECO:0000313" key="2">
    <source>
        <dbReference type="Proteomes" id="UP001066276"/>
    </source>
</evidence>
<evidence type="ECO:0000313" key="1">
    <source>
        <dbReference type="EMBL" id="KAJ1162842.1"/>
    </source>
</evidence>
<keyword evidence="2" id="KW-1185">Reference proteome</keyword>
<accession>A0AAV7SEW6</accession>
<proteinExistence type="predicted"/>
<organism evidence="1 2">
    <name type="scientific">Pleurodeles waltl</name>
    <name type="common">Iberian ribbed newt</name>
    <dbReference type="NCBI Taxonomy" id="8319"/>
    <lineage>
        <taxon>Eukaryota</taxon>
        <taxon>Metazoa</taxon>
        <taxon>Chordata</taxon>
        <taxon>Craniata</taxon>
        <taxon>Vertebrata</taxon>
        <taxon>Euteleostomi</taxon>
        <taxon>Amphibia</taxon>
        <taxon>Batrachia</taxon>
        <taxon>Caudata</taxon>
        <taxon>Salamandroidea</taxon>
        <taxon>Salamandridae</taxon>
        <taxon>Pleurodelinae</taxon>
        <taxon>Pleurodeles</taxon>
    </lineage>
</organism>
<dbReference type="Proteomes" id="UP001066276">
    <property type="component" value="Chromosome 4_2"/>
</dbReference>
<dbReference type="EMBL" id="JANPWB010000008">
    <property type="protein sequence ID" value="KAJ1162842.1"/>
    <property type="molecule type" value="Genomic_DNA"/>
</dbReference>
<sequence length="84" mass="9402">MTIYFLDCCDNEYDEHDYTPKMADTLRWSSPSSIFMSGASKGALNGNAKMDLGLPIVREYAFLGRRPDLPTAREYAVLLGCRSS</sequence>
<comment type="caution">
    <text evidence="1">The sequence shown here is derived from an EMBL/GenBank/DDBJ whole genome shotgun (WGS) entry which is preliminary data.</text>
</comment>
<gene>
    <name evidence="1" type="ORF">NDU88_003307</name>
</gene>
<protein>
    <submittedName>
        <fullName evidence="1">Uncharacterized protein</fullName>
    </submittedName>
</protein>
<reference evidence="1" key="1">
    <citation type="journal article" date="2022" name="bioRxiv">
        <title>Sequencing and chromosome-scale assembly of the giantPleurodeles waltlgenome.</title>
        <authorList>
            <person name="Brown T."/>
            <person name="Elewa A."/>
            <person name="Iarovenko S."/>
            <person name="Subramanian E."/>
            <person name="Araus A.J."/>
            <person name="Petzold A."/>
            <person name="Susuki M."/>
            <person name="Suzuki K.-i.T."/>
            <person name="Hayashi T."/>
            <person name="Toyoda A."/>
            <person name="Oliveira C."/>
            <person name="Osipova E."/>
            <person name="Leigh N.D."/>
            <person name="Simon A."/>
            <person name="Yun M.H."/>
        </authorList>
    </citation>
    <scope>NUCLEOTIDE SEQUENCE</scope>
    <source>
        <strain evidence="1">20211129_DDA</strain>
        <tissue evidence="1">Liver</tissue>
    </source>
</reference>
<dbReference type="AlphaFoldDB" id="A0AAV7SEW6"/>
<name>A0AAV7SEW6_PLEWA</name>